<evidence type="ECO:0000313" key="2">
    <source>
        <dbReference type="Proteomes" id="UP000319722"/>
    </source>
</evidence>
<dbReference type="EMBL" id="VIVL01000025">
    <property type="protein sequence ID" value="TWD72995.1"/>
    <property type="molecule type" value="Genomic_DNA"/>
</dbReference>
<comment type="caution">
    <text evidence="1">The sequence shown here is derived from an EMBL/GenBank/DDBJ whole genome shotgun (WGS) entry which is preliminary data.</text>
</comment>
<dbReference type="AlphaFoldDB" id="A0A561B2A3"/>
<reference evidence="1 2" key="1">
    <citation type="submission" date="2019-06" db="EMBL/GenBank/DDBJ databases">
        <title>Sorghum-associated microbial communities from plants grown in Nebraska, USA.</title>
        <authorList>
            <person name="Schachtman D."/>
        </authorList>
    </citation>
    <scope>NUCLEOTIDE SEQUENCE [LARGE SCALE GENOMIC DNA]</scope>
    <source>
        <strain evidence="1 2">T529</strain>
    </source>
</reference>
<name>A0A561B2A3_9BURK</name>
<evidence type="ECO:0000313" key="1">
    <source>
        <dbReference type="EMBL" id="TWD72995.1"/>
    </source>
</evidence>
<gene>
    <name evidence="1" type="ORF">FB547_12517</name>
</gene>
<accession>A0A561B2A3</accession>
<dbReference type="RefSeq" id="WP_186454328.1">
    <property type="nucleotide sequence ID" value="NZ_VIVL01000025.1"/>
</dbReference>
<proteinExistence type="predicted"/>
<dbReference type="Proteomes" id="UP000319722">
    <property type="component" value="Unassembled WGS sequence"/>
</dbReference>
<organism evidence="1 2">
    <name type="scientific">Variovorax beijingensis</name>
    <dbReference type="NCBI Taxonomy" id="2496117"/>
    <lineage>
        <taxon>Bacteria</taxon>
        <taxon>Pseudomonadati</taxon>
        <taxon>Pseudomonadota</taxon>
        <taxon>Betaproteobacteria</taxon>
        <taxon>Burkholderiales</taxon>
        <taxon>Comamonadaceae</taxon>
        <taxon>Variovorax</taxon>
    </lineage>
</organism>
<sequence>MFVKIERADDAARFANGRWENLPRIMPWVDRICDVQWMHWLHIWEMAR</sequence>
<protein>
    <submittedName>
        <fullName evidence="1">Uncharacterized protein</fullName>
    </submittedName>
</protein>